<gene>
    <name evidence="1" type="ORF">FS320_32480</name>
</gene>
<keyword evidence="2" id="KW-1185">Reference proteome</keyword>
<reference evidence="1 2" key="1">
    <citation type="journal article" date="2019" name="Syst. Appl. Microbiol.">
        <title>Microvirga tunisiensis sp. nov., a root nodule symbiotic bacterium isolated from Lupinus micranthus and L. luteus grown in Northern Tunisia.</title>
        <authorList>
            <person name="Msaddak A."/>
            <person name="Rejili M."/>
            <person name="Duran D."/>
            <person name="Mars M."/>
            <person name="Palacios J.M."/>
            <person name="Ruiz-Argueso T."/>
            <person name="Rey L."/>
            <person name="Imperial J."/>
        </authorList>
    </citation>
    <scope>NUCLEOTIDE SEQUENCE [LARGE SCALE GENOMIC DNA]</scope>
    <source>
        <strain evidence="1 2">Lmie10</strain>
    </source>
</reference>
<comment type="caution">
    <text evidence="1">The sequence shown here is derived from an EMBL/GenBank/DDBJ whole genome shotgun (WGS) entry which is preliminary data.</text>
</comment>
<dbReference type="OrthoDB" id="9859737at2"/>
<name>A0A5N7MRP6_9HYPH</name>
<evidence type="ECO:0000313" key="1">
    <source>
        <dbReference type="EMBL" id="MPR29672.1"/>
    </source>
</evidence>
<dbReference type="Proteomes" id="UP000403266">
    <property type="component" value="Unassembled WGS sequence"/>
</dbReference>
<dbReference type="RefSeq" id="WP_152716557.1">
    <property type="nucleotide sequence ID" value="NZ_VOSJ01000278.1"/>
</dbReference>
<proteinExistence type="predicted"/>
<dbReference type="EMBL" id="VOSK01000256">
    <property type="protein sequence ID" value="MPR29672.1"/>
    <property type="molecule type" value="Genomic_DNA"/>
</dbReference>
<protein>
    <submittedName>
        <fullName evidence="1">Uncharacterized protein</fullName>
    </submittedName>
</protein>
<accession>A0A5N7MRP6</accession>
<dbReference type="AlphaFoldDB" id="A0A5N7MRP6"/>
<evidence type="ECO:0000313" key="2">
    <source>
        <dbReference type="Proteomes" id="UP000403266"/>
    </source>
</evidence>
<organism evidence="1 2">
    <name type="scientific">Microvirga tunisiensis</name>
    <dbReference type="NCBI Taxonomy" id="2108360"/>
    <lineage>
        <taxon>Bacteria</taxon>
        <taxon>Pseudomonadati</taxon>
        <taxon>Pseudomonadota</taxon>
        <taxon>Alphaproteobacteria</taxon>
        <taxon>Hyphomicrobiales</taxon>
        <taxon>Methylobacteriaceae</taxon>
        <taxon>Microvirga</taxon>
    </lineage>
</organism>
<sequence length="65" mass="7458">MPFQSFDLPKKLCRKDHFTPEALIARVASQAHVHVTHSRFKSSPETAQLLFAQVKQHVRRASCSR</sequence>